<name>A0ABR5A0G5_9BACL</name>
<dbReference type="RefSeq" id="WP_041066771.1">
    <property type="nucleotide sequence ID" value="NZ_JXAL01000029.1"/>
</dbReference>
<gene>
    <name evidence="1" type="ORF">SD71_19050</name>
</gene>
<evidence type="ECO:0000313" key="1">
    <source>
        <dbReference type="EMBL" id="KIL34564.1"/>
    </source>
</evidence>
<dbReference type="Proteomes" id="UP000054526">
    <property type="component" value="Unassembled WGS sequence"/>
</dbReference>
<protein>
    <submittedName>
        <fullName evidence="1">Uncharacterized protein</fullName>
    </submittedName>
</protein>
<dbReference type="Pfam" id="PF19654">
    <property type="entry name" value="DUF6157"/>
    <property type="match status" value="1"/>
</dbReference>
<sequence>MSYVDTFITVSPDCPVTGAVIPSDKKERKSKPFIEYDLLSENPYAYTGDDLIYEVYLRHKSISEDERSSRGTQIRDELFQKPHPCMRASMLPKKYGWGVHYNSEVKIAIYGVDSAEYLNFIEDSGGQIKLLAAMRNKRAK</sequence>
<dbReference type="EMBL" id="JXAL01000029">
    <property type="protein sequence ID" value="KIL34564.1"/>
    <property type="molecule type" value="Genomic_DNA"/>
</dbReference>
<evidence type="ECO:0000313" key="2">
    <source>
        <dbReference type="Proteomes" id="UP000054526"/>
    </source>
</evidence>
<keyword evidence="2" id="KW-1185">Reference proteome</keyword>
<organism evidence="1 2">
    <name type="scientific">Cohnella kolymensis</name>
    <dbReference type="NCBI Taxonomy" id="1590652"/>
    <lineage>
        <taxon>Bacteria</taxon>
        <taxon>Bacillati</taxon>
        <taxon>Bacillota</taxon>
        <taxon>Bacilli</taxon>
        <taxon>Bacillales</taxon>
        <taxon>Paenibacillaceae</taxon>
        <taxon>Cohnella</taxon>
    </lineage>
</organism>
<dbReference type="InterPro" id="IPR046155">
    <property type="entry name" value="DUF6157"/>
</dbReference>
<proteinExistence type="predicted"/>
<comment type="caution">
    <text evidence="1">The sequence shown here is derived from an EMBL/GenBank/DDBJ whole genome shotgun (WGS) entry which is preliminary data.</text>
</comment>
<accession>A0ABR5A0G5</accession>
<reference evidence="1 2" key="1">
    <citation type="submission" date="2014-12" db="EMBL/GenBank/DDBJ databases">
        <title>Draft genome sequence of Cohnella kolymensis strain B-2846.</title>
        <authorList>
            <person name="Karlyshev A.V."/>
            <person name="Kudryashova E.B."/>
        </authorList>
    </citation>
    <scope>NUCLEOTIDE SEQUENCE [LARGE SCALE GENOMIC DNA]</scope>
    <source>
        <strain evidence="1 2">VKM B-2846</strain>
    </source>
</reference>